<comment type="caution">
    <text evidence="2">The sequence shown here is derived from an EMBL/GenBank/DDBJ whole genome shotgun (WGS) entry which is preliminary data.</text>
</comment>
<sequence length="321" mass="34629">MIAKEIQAWGAFQAFLGAMFDECVDSYDGWCRMRQYMDCFPESRCVGEPLMFGTAVVSIPADRRLLMLAASNIPEILVRGYGEHVKHLVVHAPGAPESQQQHSAIYCDLAGVIGAFAGVPVGCAFLSRSRTRLLEALSQLVETAVLVMPNLRGILVARAGRQSDDAPVLAHRRLSYCASVRCVSPASGQLHPELALHIAPGCDEWLEVDAAEQPPTLPMVTSALDYTHQQPLPAALLHALQSCAEPPADGCSHSHPADAPTHIRRFLHFAPARRFRHASGETVEYDCCRIVMSVAAAPAGQTVPPALTPPADAQMRASPPM</sequence>
<proteinExistence type="predicted"/>
<organism evidence="2 3">
    <name type="scientific">Coemansia javaensis</name>
    <dbReference type="NCBI Taxonomy" id="2761396"/>
    <lineage>
        <taxon>Eukaryota</taxon>
        <taxon>Fungi</taxon>
        <taxon>Fungi incertae sedis</taxon>
        <taxon>Zoopagomycota</taxon>
        <taxon>Kickxellomycotina</taxon>
        <taxon>Kickxellomycetes</taxon>
        <taxon>Kickxellales</taxon>
        <taxon>Kickxellaceae</taxon>
        <taxon>Coemansia</taxon>
    </lineage>
</organism>
<name>A0A9W8HIW4_9FUNG</name>
<reference evidence="2" key="1">
    <citation type="submission" date="2022-07" db="EMBL/GenBank/DDBJ databases">
        <title>Phylogenomic reconstructions and comparative analyses of Kickxellomycotina fungi.</title>
        <authorList>
            <person name="Reynolds N.K."/>
            <person name="Stajich J.E."/>
            <person name="Barry K."/>
            <person name="Grigoriev I.V."/>
            <person name="Crous P."/>
            <person name="Smith M.E."/>
        </authorList>
    </citation>
    <scope>NUCLEOTIDE SEQUENCE</scope>
    <source>
        <strain evidence="2">NBRC 105414</strain>
    </source>
</reference>
<gene>
    <name evidence="2" type="ORF">H4R18_001210</name>
</gene>
<evidence type="ECO:0000313" key="3">
    <source>
        <dbReference type="Proteomes" id="UP001140217"/>
    </source>
</evidence>
<evidence type="ECO:0000313" key="2">
    <source>
        <dbReference type="EMBL" id="KAJ2784324.1"/>
    </source>
</evidence>
<dbReference type="OrthoDB" id="10615756at2759"/>
<keyword evidence="3" id="KW-1185">Reference proteome</keyword>
<feature type="region of interest" description="Disordered" evidence="1">
    <location>
        <begin position="300"/>
        <end position="321"/>
    </location>
</feature>
<evidence type="ECO:0000256" key="1">
    <source>
        <dbReference type="SAM" id="MobiDB-lite"/>
    </source>
</evidence>
<dbReference type="Proteomes" id="UP001140217">
    <property type="component" value="Unassembled WGS sequence"/>
</dbReference>
<protein>
    <submittedName>
        <fullName evidence="2">Uncharacterized protein</fullName>
    </submittedName>
</protein>
<dbReference type="EMBL" id="JANBUL010000029">
    <property type="protein sequence ID" value="KAJ2784324.1"/>
    <property type="molecule type" value="Genomic_DNA"/>
</dbReference>
<accession>A0A9W8HIW4</accession>
<dbReference type="AlphaFoldDB" id="A0A9W8HIW4"/>